<keyword evidence="3" id="KW-1185">Reference proteome</keyword>
<evidence type="ECO:0000313" key="2">
    <source>
        <dbReference type="EMBL" id="MCZ0729627.1"/>
    </source>
</evidence>
<reference evidence="2" key="1">
    <citation type="submission" date="2022-12" db="EMBL/GenBank/DDBJ databases">
        <title>Whole genome sequence of Mycolicibacterium iranicum strain SBH312.</title>
        <authorList>
            <person name="Jani J."/>
            <person name="Arifin Mustapha Z."/>
            <person name="Ahmed K."/>
            <person name="Kai Ling C."/>
        </authorList>
    </citation>
    <scope>NUCLEOTIDE SEQUENCE</scope>
    <source>
        <strain evidence="2">SBH312</strain>
    </source>
</reference>
<gene>
    <name evidence="2" type="ORF">OY187_16355</name>
</gene>
<dbReference type="Proteomes" id="UP001084650">
    <property type="component" value="Unassembled WGS sequence"/>
</dbReference>
<evidence type="ECO:0000256" key="1">
    <source>
        <dbReference type="SAM" id="MobiDB-lite"/>
    </source>
</evidence>
<proteinExistence type="predicted"/>
<name>A0ABT4HHG5_MYCIR</name>
<protein>
    <submittedName>
        <fullName evidence="2">Uncharacterized protein</fullName>
    </submittedName>
</protein>
<sequence length="588" mass="63674">MAEVHDPDAERDNEPTADPAAVAAAVRAAATNVMTQASGPIAQFVGDNIRSISADALQNFPGAGVADAIGVSSAIQDSLRHLHPIDGGLTSSGRTAMEAISRGAVASIKSPLSGLSPEIIGGHRSITDLITATAPDRTPLDHLHQRQVDLGVGRSLQATIDRLTSIQSVVGDRLQQYDYGVKHLPGMQSAIDALTRHESTFAKAMQQRNAAIGQLHGERSTMLDALARHEPAFTKALQQYDYGIGQLRGVQSAAAALITRTSALDTVMQHYDRQVGQLTGAAAAIKALSADWQTGGPGRFALDYLGSGRGAFTDLLGMQTYGASMAALMRESQHSVQEFMRQRALMPDPAAWMRDLHSPVEAIAEMLRSWWPAADRGFHAARVALRAAMRVVRLLTTNDPGAREAVQQFLIDWLGFRHRSHDLVTSATLVLLNVSSWRPTGAVPLDFDPRPKLRALTLAEHRAVTRLSTDPKLRFQKQPLLSLEQPVKVTDNDTTPTSLRELLPDRAAPDPSAVAEPEFSDPRIVRVWWRLNAREQEILRVKGQPGVTWAAAAVECGGTPNEGDRLRRKVNRLARKDSDPQPPIAEAG</sequence>
<evidence type="ECO:0000313" key="3">
    <source>
        <dbReference type="Proteomes" id="UP001084650"/>
    </source>
</evidence>
<dbReference type="EMBL" id="JAPQYE010000006">
    <property type="protein sequence ID" value="MCZ0729627.1"/>
    <property type="molecule type" value="Genomic_DNA"/>
</dbReference>
<comment type="caution">
    <text evidence="2">The sequence shown here is derived from an EMBL/GenBank/DDBJ whole genome shotgun (WGS) entry which is preliminary data.</text>
</comment>
<organism evidence="2 3">
    <name type="scientific">Mycolicibacterium iranicum</name>
    <name type="common">Mycobacterium iranicum</name>
    <dbReference type="NCBI Taxonomy" id="912594"/>
    <lineage>
        <taxon>Bacteria</taxon>
        <taxon>Bacillati</taxon>
        <taxon>Actinomycetota</taxon>
        <taxon>Actinomycetes</taxon>
        <taxon>Mycobacteriales</taxon>
        <taxon>Mycobacteriaceae</taxon>
        <taxon>Mycolicibacterium</taxon>
    </lineage>
</organism>
<accession>A0ABT4HHG5</accession>
<feature type="region of interest" description="Disordered" evidence="1">
    <location>
        <begin position="486"/>
        <end position="516"/>
    </location>
</feature>
<dbReference type="RefSeq" id="WP_268786568.1">
    <property type="nucleotide sequence ID" value="NZ_JAPQYE010000006.1"/>
</dbReference>